<evidence type="ECO:0000313" key="9">
    <source>
        <dbReference type="Proteomes" id="UP000005633"/>
    </source>
</evidence>
<accession>G8QPD1</accession>
<name>G8QPD1_AZOOP</name>
<protein>
    <recommendedName>
        <fullName evidence="6">Acyl-[acyl-carrier-protein]--UDP-N-acetylglucosamine O-acyltransferase</fullName>
        <shortName evidence="6">UDP-N-acetylglucosamine acyltransferase</shortName>
        <ecNumber evidence="6">2.3.1.129</ecNumber>
    </recommendedName>
</protein>
<dbReference type="UniPathway" id="UPA00359">
    <property type="reaction ID" value="UER00477"/>
</dbReference>
<sequence>MIHQTAIVHPGARLGANVSVGAYSIIGEHVQIGDNTEIGPHVVIEGHTTIGRDNRIFQFCSIGAEPQDKKYAGEPTRLEIGDRNVIREFCTFNLGTIQDGGVTRLGNDNWIMAYVHLAHDCQVGNHTIFANNAQLAGHCHVDDHAILGGFTVVHQFVRIGAHSMTGMGTILFQDLPPYVTAAGNTASPYGINSEGLKRRGFSSEAVMALKRAYRAIYKSGLTLEEAKAKLEADLAKHPEYQLLLDFLAVSKRGIVR</sequence>
<dbReference type="AlphaFoldDB" id="G8QPD1"/>
<reference evidence="8 9" key="1">
    <citation type="journal article" date="2012" name="J. Bacteriol.">
        <title>Complete genome sequence of the anaerobic perchlorate-reducing bacterium Azospira suillum strain PS.</title>
        <authorList>
            <person name="Byrne-Bailey K.G."/>
            <person name="Coates J.D."/>
        </authorList>
    </citation>
    <scope>NUCLEOTIDE SEQUENCE [LARGE SCALE GENOMIC DNA]</scope>
    <source>
        <strain evidence="9">ATCC BAA-33 / DSM 13638 / PS</strain>
    </source>
</reference>
<keyword evidence="2 6" id="KW-0441">Lipid A biosynthesis</keyword>
<keyword evidence="5 6" id="KW-0012">Acyltransferase</keyword>
<evidence type="ECO:0000256" key="6">
    <source>
        <dbReference type="HAMAP-Rule" id="MF_00387"/>
    </source>
</evidence>
<evidence type="ECO:0000256" key="5">
    <source>
        <dbReference type="ARBA" id="ARBA00023315"/>
    </source>
</evidence>
<dbReference type="GO" id="GO:0008780">
    <property type="term" value="F:acyl-[acyl-carrier-protein]-UDP-N-acetylglucosamine O-acyltransferase activity"/>
    <property type="evidence" value="ECO:0007669"/>
    <property type="project" value="UniProtKB-UniRule"/>
</dbReference>
<dbReference type="GO" id="GO:0009245">
    <property type="term" value="P:lipid A biosynthetic process"/>
    <property type="evidence" value="ECO:0007669"/>
    <property type="project" value="UniProtKB-UniRule"/>
</dbReference>
<dbReference type="Gene3D" id="2.160.10.10">
    <property type="entry name" value="Hexapeptide repeat proteins"/>
    <property type="match status" value="1"/>
</dbReference>
<dbReference type="OrthoDB" id="9807278at2"/>
<evidence type="ECO:0000259" key="7">
    <source>
        <dbReference type="Pfam" id="PF13720"/>
    </source>
</evidence>
<dbReference type="eggNOG" id="COG1043">
    <property type="taxonomic scope" value="Bacteria"/>
</dbReference>
<dbReference type="GO" id="GO:0016020">
    <property type="term" value="C:membrane"/>
    <property type="evidence" value="ECO:0007669"/>
    <property type="project" value="GOC"/>
</dbReference>
<dbReference type="STRING" id="640081.Dsui_2682"/>
<gene>
    <name evidence="6" type="primary">lpxA</name>
    <name evidence="8" type="ordered locus">Dsui_2682</name>
</gene>
<evidence type="ECO:0000256" key="2">
    <source>
        <dbReference type="ARBA" id="ARBA00022556"/>
    </source>
</evidence>
<dbReference type="EMBL" id="CP003153">
    <property type="protein sequence ID" value="AEV27032.1"/>
    <property type="molecule type" value="Genomic_DNA"/>
</dbReference>
<comment type="subunit">
    <text evidence="6">Homotrimer.</text>
</comment>
<dbReference type="InterPro" id="IPR001451">
    <property type="entry name" value="Hexapep"/>
</dbReference>
<organism evidence="8 9">
    <name type="scientific">Azospira oryzae (strain ATCC BAA-33 / DSM 13638 / PS)</name>
    <name type="common">Dechlorosoma suillum</name>
    <dbReference type="NCBI Taxonomy" id="640081"/>
    <lineage>
        <taxon>Bacteria</taxon>
        <taxon>Pseudomonadati</taxon>
        <taxon>Pseudomonadota</taxon>
        <taxon>Betaproteobacteria</taxon>
        <taxon>Rhodocyclales</taxon>
        <taxon>Rhodocyclaceae</taxon>
        <taxon>Azospira</taxon>
    </lineage>
</organism>
<evidence type="ECO:0000313" key="8">
    <source>
        <dbReference type="EMBL" id="AEV27032.1"/>
    </source>
</evidence>
<dbReference type="InterPro" id="IPR029098">
    <property type="entry name" value="Acetyltransf_C"/>
</dbReference>
<dbReference type="SUPFAM" id="SSF51161">
    <property type="entry name" value="Trimeric LpxA-like enzymes"/>
    <property type="match status" value="1"/>
</dbReference>
<dbReference type="InterPro" id="IPR011004">
    <property type="entry name" value="Trimer_LpxA-like_sf"/>
</dbReference>
<dbReference type="EC" id="2.3.1.129" evidence="6"/>
<dbReference type="InterPro" id="IPR037157">
    <property type="entry name" value="Acetyltransf_C_sf"/>
</dbReference>
<dbReference type="Pfam" id="PF13720">
    <property type="entry name" value="Acetyltransf_11"/>
    <property type="match status" value="1"/>
</dbReference>
<dbReference type="Proteomes" id="UP000005633">
    <property type="component" value="Chromosome"/>
</dbReference>
<dbReference type="Pfam" id="PF00132">
    <property type="entry name" value="Hexapep"/>
    <property type="match status" value="1"/>
</dbReference>
<dbReference type="GO" id="GO:0005737">
    <property type="term" value="C:cytoplasm"/>
    <property type="evidence" value="ECO:0007669"/>
    <property type="project" value="UniProtKB-SubCell"/>
</dbReference>
<proteinExistence type="inferred from homology"/>
<keyword evidence="6" id="KW-0677">Repeat</keyword>
<comment type="subcellular location">
    <subcellularLocation>
        <location evidence="6">Cytoplasm</location>
    </subcellularLocation>
</comment>
<keyword evidence="4 6" id="KW-0443">Lipid metabolism</keyword>
<keyword evidence="3 6" id="KW-0808">Transferase</keyword>
<dbReference type="PANTHER" id="PTHR43480">
    <property type="entry name" value="ACYL-[ACYL-CARRIER-PROTEIN]--UDP-N-ACETYLGLUCOSAMINE O-ACYLTRANSFERASE"/>
    <property type="match status" value="1"/>
</dbReference>
<dbReference type="NCBIfam" id="TIGR01852">
    <property type="entry name" value="lipid_A_lpxA"/>
    <property type="match status" value="1"/>
</dbReference>
<dbReference type="InterPro" id="IPR010137">
    <property type="entry name" value="Lipid_A_LpxA"/>
</dbReference>
<feature type="domain" description="UDP N-acetylglucosamine O-acyltransferase C-terminal" evidence="7">
    <location>
        <begin position="174"/>
        <end position="255"/>
    </location>
</feature>
<dbReference type="CDD" id="cd03351">
    <property type="entry name" value="LbH_UDP-GlcNAc_AT"/>
    <property type="match status" value="1"/>
</dbReference>
<keyword evidence="1 6" id="KW-0444">Lipid biosynthesis</keyword>
<evidence type="ECO:0000256" key="1">
    <source>
        <dbReference type="ARBA" id="ARBA00022516"/>
    </source>
</evidence>
<dbReference type="HAMAP" id="MF_00387">
    <property type="entry name" value="LpxA"/>
    <property type="match status" value="1"/>
</dbReference>
<evidence type="ECO:0000256" key="4">
    <source>
        <dbReference type="ARBA" id="ARBA00023098"/>
    </source>
</evidence>
<dbReference type="NCBIfam" id="NF003657">
    <property type="entry name" value="PRK05289.1"/>
    <property type="match status" value="1"/>
</dbReference>
<dbReference type="Gene3D" id="1.20.1180.10">
    <property type="entry name" value="Udp N-acetylglucosamine O-acyltransferase, C-terminal domain"/>
    <property type="match status" value="1"/>
</dbReference>
<evidence type="ECO:0000256" key="3">
    <source>
        <dbReference type="ARBA" id="ARBA00022679"/>
    </source>
</evidence>
<dbReference type="KEGG" id="dsu:Dsui_2682"/>
<comment type="pathway">
    <text evidence="6">Glycolipid biosynthesis; lipid IV(A) biosynthesis; lipid IV(A) from (3R)-3-hydroxytetradecanoyl-[acyl-carrier-protein] and UDP-N-acetyl-alpha-D-glucosamine: step 1/6.</text>
</comment>
<comment type="similarity">
    <text evidence="6">Belongs to the transferase hexapeptide repeat family. LpxA subfamily.</text>
</comment>
<comment type="catalytic activity">
    <reaction evidence="6">
        <text>a (3R)-hydroxyacyl-[ACP] + UDP-N-acetyl-alpha-D-glucosamine = a UDP-3-O-[(3R)-3-hydroxyacyl]-N-acetyl-alpha-D-glucosamine + holo-[ACP]</text>
        <dbReference type="Rhea" id="RHEA:67812"/>
        <dbReference type="Rhea" id="RHEA-COMP:9685"/>
        <dbReference type="Rhea" id="RHEA-COMP:9945"/>
        <dbReference type="ChEBI" id="CHEBI:57705"/>
        <dbReference type="ChEBI" id="CHEBI:64479"/>
        <dbReference type="ChEBI" id="CHEBI:78827"/>
        <dbReference type="ChEBI" id="CHEBI:173225"/>
        <dbReference type="EC" id="2.3.1.129"/>
    </reaction>
</comment>
<dbReference type="PIRSF" id="PIRSF000456">
    <property type="entry name" value="UDP-GlcNAc_acltr"/>
    <property type="match status" value="1"/>
</dbReference>
<dbReference type="HOGENOM" id="CLU_061249_0_0_4"/>
<dbReference type="RefSeq" id="WP_014237713.1">
    <property type="nucleotide sequence ID" value="NC_016616.1"/>
</dbReference>
<keyword evidence="6" id="KW-0963">Cytoplasm</keyword>
<comment type="function">
    <text evidence="6">Involved in the biosynthesis of lipid A, a phosphorylated glycolipid that anchors the lipopolysaccharide to the outer membrane of the cell.</text>
</comment>
<dbReference type="PANTHER" id="PTHR43480:SF1">
    <property type="entry name" value="ACYL-[ACYL-CARRIER-PROTEIN]--UDP-N-ACETYLGLUCOSAMINE O-ACYLTRANSFERASE, MITOCHONDRIAL-RELATED"/>
    <property type="match status" value="1"/>
</dbReference>